<evidence type="ECO:0000256" key="6">
    <source>
        <dbReference type="ARBA" id="ARBA00023134"/>
    </source>
</evidence>
<dbReference type="EC" id="3.6.5.-" evidence="9"/>
<dbReference type="GO" id="GO:0005737">
    <property type="term" value="C:cytoplasm"/>
    <property type="evidence" value="ECO:0007669"/>
    <property type="project" value="UniProtKB-SubCell"/>
</dbReference>
<comment type="subunit">
    <text evidence="9">Binds to RNA polymerase II.</text>
</comment>
<reference evidence="12 13" key="1">
    <citation type="submission" date="2012-10" db="EMBL/GenBank/DDBJ databases">
        <authorList>
            <person name="Zafar N."/>
            <person name="Inman J."/>
            <person name="Hall N."/>
            <person name="Lorenzi H."/>
            <person name="Caler E."/>
        </authorList>
    </citation>
    <scope>NUCLEOTIDE SEQUENCE [LARGE SCALE GENOMIC DNA]</scope>
    <source>
        <strain evidence="12 13">IP1</strain>
    </source>
</reference>
<dbReference type="InterPro" id="IPR027417">
    <property type="entry name" value="P-loop_NTPase"/>
</dbReference>
<feature type="compositionally biased region" description="Acidic residues" evidence="11">
    <location>
        <begin position="324"/>
        <end position="334"/>
    </location>
</feature>
<dbReference type="Gene3D" id="3.40.50.300">
    <property type="entry name" value="P-loop containing nucleotide triphosphate hydrolases"/>
    <property type="match status" value="1"/>
</dbReference>
<dbReference type="VEuPathDB" id="AmoebaDB:EIN_335490"/>
<keyword evidence="7" id="KW-0539">Nucleus</keyword>
<evidence type="ECO:0000256" key="4">
    <source>
        <dbReference type="ARBA" id="ARBA00022801"/>
    </source>
</evidence>
<comment type="subcellular location">
    <subcellularLocation>
        <location evidence="9">Cytoplasm</location>
    </subcellularLocation>
    <subcellularLocation>
        <location evidence="9">Nucleus</location>
    </subcellularLocation>
</comment>
<evidence type="ECO:0000256" key="9">
    <source>
        <dbReference type="RuleBase" id="RU365059"/>
    </source>
</evidence>
<dbReference type="SUPFAM" id="SSF52540">
    <property type="entry name" value="P-loop containing nucleoside triphosphate hydrolases"/>
    <property type="match status" value="1"/>
</dbReference>
<dbReference type="InterPro" id="IPR030230">
    <property type="entry name" value="Gpn1/Npa3/XAB1"/>
</dbReference>
<keyword evidence="4 9" id="KW-0378">Hydrolase</keyword>
<evidence type="ECO:0000256" key="7">
    <source>
        <dbReference type="ARBA" id="ARBA00023242"/>
    </source>
</evidence>
<evidence type="ECO:0000256" key="10">
    <source>
        <dbReference type="SAM" id="Coils"/>
    </source>
</evidence>
<evidence type="ECO:0000256" key="3">
    <source>
        <dbReference type="ARBA" id="ARBA00022741"/>
    </source>
</evidence>
<dbReference type="KEGG" id="eiv:EIN_335490"/>
<comment type="function">
    <text evidence="8 9">Small GTPase required for proper nuclear import of RNA polymerase II (RNAPII). May act at an RNAP assembly step prior to nuclear import.</text>
</comment>
<feature type="coiled-coil region" evidence="10">
    <location>
        <begin position="256"/>
        <end position="287"/>
    </location>
</feature>
<evidence type="ECO:0000256" key="2">
    <source>
        <dbReference type="ARBA" id="ARBA00022490"/>
    </source>
</evidence>
<feature type="compositionally biased region" description="Basic and acidic residues" evidence="11">
    <location>
        <begin position="335"/>
        <end position="344"/>
    </location>
</feature>
<name>L7FLH5_ENTIV</name>
<sequence length="344" mass="38994">MAEEPRKNVNVIFVGMAGSGKTTLLSALSEKLPSYLINLDPACNEPPYSADIDIRDTVNYKEVMKEYKLGPNGAIVTSLNLYSTKIDQLLAVLKDKTEPVLIDTPGQIEVFTWSASGQVIGEGLAFQGPTIYVYVVDTARCVNNPTTFMANMTYACSILYKSRLPLIVVFTKTDVSPATKLEEWMEDYDKYTEALETHQSYSNELQRSLCYALEEFYKNILHCCVSSKTGSGFEELIKKIEEAKGMYYTDYYEPLMKKVEKAKEEEKKKKEKNFEKFEKDKKEENDIDGDFCGCGGIDMCGEKDEGIVFRNGERFCFGQHPEDQSDEEEGEVIDLDEKKDNVDQ</sequence>
<dbReference type="FunFam" id="3.40.50.300:FF:000888">
    <property type="entry name" value="GPN-loop GTPase 1"/>
    <property type="match status" value="1"/>
</dbReference>
<evidence type="ECO:0000256" key="11">
    <source>
        <dbReference type="SAM" id="MobiDB-lite"/>
    </source>
</evidence>
<dbReference type="EMBL" id="KB206750">
    <property type="protein sequence ID" value="ELP88567.1"/>
    <property type="molecule type" value="Genomic_DNA"/>
</dbReference>
<dbReference type="GeneID" id="14887536"/>
<feature type="region of interest" description="Disordered" evidence="11">
    <location>
        <begin position="319"/>
        <end position="344"/>
    </location>
</feature>
<keyword evidence="3 9" id="KW-0547">Nucleotide-binding</keyword>
<dbReference type="OMA" id="MIIVFNK"/>
<evidence type="ECO:0000256" key="1">
    <source>
        <dbReference type="ARBA" id="ARBA00005290"/>
    </source>
</evidence>
<dbReference type="GO" id="GO:0005525">
    <property type="term" value="F:GTP binding"/>
    <property type="evidence" value="ECO:0007669"/>
    <property type="project" value="UniProtKB-KW"/>
</dbReference>
<organism evidence="12 13">
    <name type="scientific">Entamoeba invadens IP1</name>
    <dbReference type="NCBI Taxonomy" id="370355"/>
    <lineage>
        <taxon>Eukaryota</taxon>
        <taxon>Amoebozoa</taxon>
        <taxon>Evosea</taxon>
        <taxon>Archamoebae</taxon>
        <taxon>Mastigamoebida</taxon>
        <taxon>Entamoebidae</taxon>
        <taxon>Entamoeba</taxon>
    </lineage>
</organism>
<evidence type="ECO:0000313" key="12">
    <source>
        <dbReference type="EMBL" id="ELP88567.1"/>
    </source>
</evidence>
<dbReference type="CDD" id="cd17870">
    <property type="entry name" value="GPN1"/>
    <property type="match status" value="1"/>
</dbReference>
<accession>L7FLH5</accession>
<evidence type="ECO:0000313" key="13">
    <source>
        <dbReference type="Proteomes" id="UP000014680"/>
    </source>
</evidence>
<gene>
    <name evidence="12" type="ORF">EIN_335490</name>
</gene>
<comment type="similarity">
    <text evidence="1 9">Belongs to the GPN-loop GTPase family.</text>
</comment>
<dbReference type="InterPro" id="IPR004130">
    <property type="entry name" value="Gpn"/>
</dbReference>
<dbReference type="OrthoDB" id="243313at2759"/>
<evidence type="ECO:0000256" key="8">
    <source>
        <dbReference type="ARBA" id="ARBA00055682"/>
    </source>
</evidence>
<dbReference type="Proteomes" id="UP000014680">
    <property type="component" value="Unassembled WGS sequence"/>
</dbReference>
<keyword evidence="5 10" id="KW-0175">Coiled coil</keyword>
<dbReference type="GO" id="GO:0005634">
    <property type="term" value="C:nucleus"/>
    <property type="evidence" value="ECO:0007669"/>
    <property type="project" value="UniProtKB-SubCell"/>
</dbReference>
<keyword evidence="13" id="KW-1185">Reference proteome</keyword>
<keyword evidence="6 9" id="KW-0342">GTP-binding</keyword>
<dbReference type="PANTHER" id="PTHR21231:SF8">
    <property type="entry name" value="GPN-LOOP GTPASE 1"/>
    <property type="match status" value="1"/>
</dbReference>
<dbReference type="GO" id="GO:0003924">
    <property type="term" value="F:GTPase activity"/>
    <property type="evidence" value="ECO:0007669"/>
    <property type="project" value="InterPro"/>
</dbReference>
<protein>
    <recommendedName>
        <fullName evidence="9">GPN-loop GTPase</fullName>
        <ecNumber evidence="9">3.6.5.-</ecNumber>
    </recommendedName>
</protein>
<dbReference type="RefSeq" id="XP_004255338.1">
    <property type="nucleotide sequence ID" value="XM_004255290.1"/>
</dbReference>
<evidence type="ECO:0000256" key="5">
    <source>
        <dbReference type="ARBA" id="ARBA00023054"/>
    </source>
</evidence>
<proteinExistence type="inferred from homology"/>
<dbReference type="PANTHER" id="PTHR21231">
    <property type="entry name" value="XPA-BINDING PROTEIN 1-RELATED"/>
    <property type="match status" value="1"/>
</dbReference>
<dbReference type="AlphaFoldDB" id="L7FLH5"/>
<keyword evidence="2 9" id="KW-0963">Cytoplasm</keyword>
<dbReference type="Pfam" id="PF03029">
    <property type="entry name" value="ATP_bind_1"/>
    <property type="match status" value="1"/>
</dbReference>